<dbReference type="PANTHER" id="PTHR10515:SF0">
    <property type="entry name" value="THYMIDINE PHOSPHORYLASE"/>
    <property type="match status" value="1"/>
</dbReference>
<gene>
    <name evidence="7" type="ORF">SARC_05182</name>
</gene>
<feature type="domain" description="Pyrimidine nucleoside phosphorylase C-terminal" evidence="6">
    <location>
        <begin position="342"/>
        <end position="416"/>
    </location>
</feature>
<dbReference type="SUPFAM" id="SSF54680">
    <property type="entry name" value="Pyrimidine nucleoside phosphorylase C-terminal domain"/>
    <property type="match status" value="1"/>
</dbReference>
<dbReference type="Gene3D" id="1.20.970.10">
    <property type="entry name" value="Transferase, Pyrimidine Nucleoside Phosphorylase, Chain C"/>
    <property type="match status" value="1"/>
</dbReference>
<comment type="function">
    <text evidence="5">Catalyzes the reversible phosphorolysis of thymidine. The produced molecules are then utilized as carbon and energy sources or in the rescue of pyrimidine bases for nucleotide synthesis.</text>
</comment>
<dbReference type="GO" id="GO:0009032">
    <property type="term" value="F:thymidine phosphorylase activity"/>
    <property type="evidence" value="ECO:0007669"/>
    <property type="project" value="UniProtKB-UniRule"/>
</dbReference>
<evidence type="ECO:0000313" key="7">
    <source>
        <dbReference type="EMBL" id="KNC82534.1"/>
    </source>
</evidence>
<dbReference type="GO" id="GO:0006206">
    <property type="term" value="P:pyrimidine nucleobase metabolic process"/>
    <property type="evidence" value="ECO:0007669"/>
    <property type="project" value="InterPro"/>
</dbReference>
<comment type="subunit">
    <text evidence="2 5">Homodimer.</text>
</comment>
<dbReference type="GO" id="GO:0006213">
    <property type="term" value="P:pyrimidine nucleoside metabolic process"/>
    <property type="evidence" value="ECO:0007669"/>
    <property type="project" value="UniProtKB-UniRule"/>
</dbReference>
<dbReference type="InterPro" id="IPR036566">
    <property type="entry name" value="PYNP-like_C_sf"/>
</dbReference>
<keyword evidence="4 5" id="KW-0808">Transferase</keyword>
<evidence type="ECO:0000256" key="5">
    <source>
        <dbReference type="PIRNR" id="PIRNR000478"/>
    </source>
</evidence>
<dbReference type="GO" id="GO:0005829">
    <property type="term" value="C:cytosol"/>
    <property type="evidence" value="ECO:0007669"/>
    <property type="project" value="TreeGrafter"/>
</dbReference>
<comment type="catalytic activity">
    <reaction evidence="5">
        <text>thymidine + phosphate = 2-deoxy-alpha-D-ribose 1-phosphate + thymine</text>
        <dbReference type="Rhea" id="RHEA:16037"/>
        <dbReference type="ChEBI" id="CHEBI:17748"/>
        <dbReference type="ChEBI" id="CHEBI:17821"/>
        <dbReference type="ChEBI" id="CHEBI:43474"/>
        <dbReference type="ChEBI" id="CHEBI:57259"/>
        <dbReference type="EC" id="2.4.2.4"/>
    </reaction>
</comment>
<dbReference type="InterPro" id="IPR013102">
    <property type="entry name" value="PYNP_C"/>
</dbReference>
<dbReference type="PROSITE" id="PS00647">
    <property type="entry name" value="THYMID_PHOSPHORYLASE"/>
    <property type="match status" value="1"/>
</dbReference>
<dbReference type="InterPro" id="IPR017872">
    <property type="entry name" value="Pyrmidine_PPase_CS"/>
</dbReference>
<protein>
    <recommendedName>
        <fullName evidence="5">Thymidine phosphorylase</fullName>
        <shortName evidence="5">TP</shortName>
        <ecNumber evidence="5">2.4.2.4</ecNumber>
    </recommendedName>
    <alternativeName>
        <fullName evidence="5">TdRPase</fullName>
    </alternativeName>
</protein>
<dbReference type="SUPFAM" id="SSF52418">
    <property type="entry name" value="Nucleoside phosphorylase/phosphoribosyltransferase catalytic domain"/>
    <property type="match status" value="1"/>
</dbReference>
<dbReference type="Gene3D" id="3.90.1170.30">
    <property type="entry name" value="Pyrimidine nucleoside phosphorylase-like, C-terminal domain"/>
    <property type="match status" value="1"/>
</dbReference>
<keyword evidence="3 5" id="KW-0328">Glycosyltransferase</keyword>
<dbReference type="EC" id="2.4.2.4" evidence="5"/>
<dbReference type="Pfam" id="PF00591">
    <property type="entry name" value="Glycos_transf_3"/>
    <property type="match status" value="1"/>
</dbReference>
<dbReference type="SUPFAM" id="SSF47648">
    <property type="entry name" value="Nucleoside phosphorylase/phosphoribosyltransferase N-terminal domain"/>
    <property type="match status" value="1"/>
</dbReference>
<dbReference type="Proteomes" id="UP000054560">
    <property type="component" value="Unassembled WGS sequence"/>
</dbReference>
<accession>A0A0L0G127</accession>
<organism evidence="7 8">
    <name type="scientific">Sphaeroforma arctica JP610</name>
    <dbReference type="NCBI Taxonomy" id="667725"/>
    <lineage>
        <taxon>Eukaryota</taxon>
        <taxon>Ichthyosporea</taxon>
        <taxon>Ichthyophonida</taxon>
        <taxon>Sphaeroforma</taxon>
    </lineage>
</organism>
<dbReference type="FunFam" id="3.40.1030.10:FF:000003">
    <property type="entry name" value="Pyrimidine-nucleoside phosphorylase"/>
    <property type="match status" value="1"/>
</dbReference>
<dbReference type="GeneID" id="25905686"/>
<dbReference type="PIRSF" id="PIRSF000478">
    <property type="entry name" value="TP_PyNP"/>
    <property type="match status" value="1"/>
</dbReference>
<dbReference type="NCBIfam" id="TIGR02644">
    <property type="entry name" value="Y_phosphoryl"/>
    <property type="match status" value="1"/>
</dbReference>
<comment type="pathway">
    <text evidence="5">Pyrimidine metabolism; dTMP biosynthesis via salvage pathway; dTMP from thymine: step 1/2.</text>
</comment>
<reference evidence="7 8" key="1">
    <citation type="submission" date="2011-02" db="EMBL/GenBank/DDBJ databases">
        <title>The Genome Sequence of Sphaeroforma arctica JP610.</title>
        <authorList>
            <consortium name="The Broad Institute Genome Sequencing Platform"/>
            <person name="Russ C."/>
            <person name="Cuomo C."/>
            <person name="Young S.K."/>
            <person name="Zeng Q."/>
            <person name="Gargeya S."/>
            <person name="Alvarado L."/>
            <person name="Berlin A."/>
            <person name="Chapman S.B."/>
            <person name="Chen Z."/>
            <person name="Freedman E."/>
            <person name="Gellesch M."/>
            <person name="Goldberg J."/>
            <person name="Griggs A."/>
            <person name="Gujja S."/>
            <person name="Heilman E."/>
            <person name="Heiman D."/>
            <person name="Howarth C."/>
            <person name="Mehta T."/>
            <person name="Neiman D."/>
            <person name="Pearson M."/>
            <person name="Roberts A."/>
            <person name="Saif S."/>
            <person name="Shea T."/>
            <person name="Shenoy N."/>
            <person name="Sisk P."/>
            <person name="Stolte C."/>
            <person name="Sykes S."/>
            <person name="White J."/>
            <person name="Yandava C."/>
            <person name="Burger G."/>
            <person name="Gray M.W."/>
            <person name="Holland P.W.H."/>
            <person name="King N."/>
            <person name="Lang F.B.F."/>
            <person name="Roger A.J."/>
            <person name="Ruiz-Trillo I."/>
            <person name="Haas B."/>
            <person name="Nusbaum C."/>
            <person name="Birren B."/>
        </authorList>
    </citation>
    <scope>NUCLEOTIDE SEQUENCE [LARGE SCALE GENOMIC DNA]</scope>
    <source>
        <strain evidence="7 8">JP610</strain>
    </source>
</reference>
<dbReference type="Pfam" id="PF02885">
    <property type="entry name" value="Glycos_trans_3N"/>
    <property type="match status" value="1"/>
</dbReference>
<dbReference type="OrthoDB" id="445007at2759"/>
<proteinExistence type="inferred from homology"/>
<name>A0A0L0G127_9EUKA</name>
<evidence type="ECO:0000256" key="4">
    <source>
        <dbReference type="ARBA" id="ARBA00022679"/>
    </source>
</evidence>
<dbReference type="Pfam" id="PF07831">
    <property type="entry name" value="PYNP_C"/>
    <property type="match status" value="1"/>
</dbReference>
<dbReference type="SMART" id="SM00941">
    <property type="entry name" value="PYNP_C"/>
    <property type="match status" value="1"/>
</dbReference>
<comment type="similarity">
    <text evidence="1 5">Belongs to the thymidine/pyrimidine-nucleoside phosphorylase family.</text>
</comment>
<dbReference type="InterPro" id="IPR036320">
    <property type="entry name" value="Glycosyl_Trfase_fam3_N_dom_sf"/>
</dbReference>
<dbReference type="EMBL" id="KQ241918">
    <property type="protein sequence ID" value="KNC82534.1"/>
    <property type="molecule type" value="Genomic_DNA"/>
</dbReference>
<dbReference type="PANTHER" id="PTHR10515">
    <property type="entry name" value="THYMIDINE PHOSPHORYLASE"/>
    <property type="match status" value="1"/>
</dbReference>
<dbReference type="NCBIfam" id="NF004490">
    <property type="entry name" value="PRK05820.1"/>
    <property type="match status" value="1"/>
</dbReference>
<dbReference type="InterPro" id="IPR018090">
    <property type="entry name" value="Pyrmidine_PPas_bac/euk"/>
</dbReference>
<dbReference type="RefSeq" id="XP_014156436.1">
    <property type="nucleotide sequence ID" value="XM_014300961.1"/>
</dbReference>
<sequence length="430" mass="45336">MPAMNVASIIIDKRDGKELSKEQIEYLISHYADESVPDYQMAAWAMAVYLKGMTTVETATLTKCMIASGDTLKWPGCDKPIVDKHSTGGIGDKVSIPLAPMLASCGVCVPMISGRGLGITGGTLDKLESIPGFQVELSNEELQKIVTEVGCAIAGASSGLAPADKRLYSLRDVTGTVSSIPLITASILGKKLAEGIGALVMDVKWGSGAFMQTSEDARALATSLVTVGNELGVKTSAVITDMNQHLGYMIGNAVEINESVDILKGTGPPDVLELVLEFGANLLISCGKYDSKEKAIDVLMDTITSGTALKKFEEMVKAQGGDLNAPRKVAKAHVVTAQSSGYVVHINEESLGQAIIEMDGGRHQLGDALNHSTGICMQKKIGSRVEKGEEIATIFCDEPDKLKLASSLLAGAIGIGSENIDPLTLIVERL</sequence>
<dbReference type="InterPro" id="IPR000053">
    <property type="entry name" value="Thymidine/pyrmidine_PPase"/>
</dbReference>
<evidence type="ECO:0000256" key="1">
    <source>
        <dbReference type="ARBA" id="ARBA00006915"/>
    </source>
</evidence>
<dbReference type="InterPro" id="IPR017459">
    <property type="entry name" value="Glycosyl_Trfase_fam3_N_dom"/>
</dbReference>
<dbReference type="Gene3D" id="3.40.1030.10">
    <property type="entry name" value="Nucleoside phosphorylase/phosphoribosyltransferase catalytic domain"/>
    <property type="match status" value="1"/>
</dbReference>
<dbReference type="UniPathway" id="UPA00578">
    <property type="reaction ID" value="UER00638"/>
</dbReference>
<evidence type="ECO:0000259" key="6">
    <source>
        <dbReference type="SMART" id="SM00941"/>
    </source>
</evidence>
<dbReference type="eggNOG" id="ENOG502QPRY">
    <property type="taxonomic scope" value="Eukaryota"/>
</dbReference>
<dbReference type="GO" id="GO:0004645">
    <property type="term" value="F:1,4-alpha-oligoglucan phosphorylase activity"/>
    <property type="evidence" value="ECO:0007669"/>
    <property type="project" value="InterPro"/>
</dbReference>
<keyword evidence="8" id="KW-1185">Reference proteome</keyword>
<dbReference type="STRING" id="667725.A0A0L0G127"/>
<dbReference type="InterPro" id="IPR035902">
    <property type="entry name" value="Nuc_phospho_transferase"/>
</dbReference>
<evidence type="ECO:0000256" key="2">
    <source>
        <dbReference type="ARBA" id="ARBA00011738"/>
    </source>
</evidence>
<evidence type="ECO:0000313" key="8">
    <source>
        <dbReference type="Proteomes" id="UP000054560"/>
    </source>
</evidence>
<dbReference type="AlphaFoldDB" id="A0A0L0G127"/>
<evidence type="ECO:0000256" key="3">
    <source>
        <dbReference type="ARBA" id="ARBA00022676"/>
    </source>
</evidence>
<dbReference type="InterPro" id="IPR000312">
    <property type="entry name" value="Glycosyl_Trfase_fam3"/>
</dbReference>